<dbReference type="InterPro" id="IPR012572">
    <property type="entry name" value="Mad3/Bub1_II"/>
</dbReference>
<feature type="compositionally biased region" description="Basic and acidic residues" evidence="8">
    <location>
        <begin position="373"/>
        <end position="383"/>
    </location>
</feature>
<dbReference type="PANTHER" id="PTHR14030:SF4">
    <property type="entry name" value="BUB1 KINASE, ISOFORM A-RELATED"/>
    <property type="match status" value="1"/>
</dbReference>
<reference evidence="11" key="2">
    <citation type="submission" date="2021-01" db="EMBL/GenBank/DDBJ databases">
        <authorList>
            <person name="Schikora-Tamarit M.A."/>
        </authorList>
    </citation>
    <scope>NUCLEOTIDE SEQUENCE</scope>
    <source>
        <strain evidence="11">CBS2887</strain>
    </source>
</reference>
<dbReference type="InterPro" id="IPR011009">
    <property type="entry name" value="Kinase-like_dom_sf"/>
</dbReference>
<dbReference type="GO" id="GO:0007094">
    <property type="term" value="P:mitotic spindle assembly checkpoint signaling"/>
    <property type="evidence" value="ECO:0007669"/>
    <property type="project" value="InterPro"/>
</dbReference>
<dbReference type="PROSITE" id="PS00108">
    <property type="entry name" value="PROTEIN_KINASE_ST"/>
    <property type="match status" value="1"/>
</dbReference>
<dbReference type="PANTHER" id="PTHR14030">
    <property type="entry name" value="MITOTIC CHECKPOINT SERINE/THREONINE-PROTEIN KINASE BUB1"/>
    <property type="match status" value="1"/>
</dbReference>
<evidence type="ECO:0008006" key="13">
    <source>
        <dbReference type="Google" id="ProtNLM"/>
    </source>
</evidence>
<keyword evidence="2" id="KW-0158">Chromosome</keyword>
<feature type="binding site" evidence="7">
    <location>
        <position position="672"/>
    </location>
    <ligand>
        <name>ATP</name>
        <dbReference type="ChEBI" id="CHEBI:30616"/>
    </ligand>
</feature>
<evidence type="ECO:0000256" key="2">
    <source>
        <dbReference type="ARBA" id="ARBA00022454"/>
    </source>
</evidence>
<dbReference type="Gene3D" id="1.10.510.10">
    <property type="entry name" value="Transferase(Phosphotransferase) domain 1"/>
    <property type="match status" value="1"/>
</dbReference>
<dbReference type="GO" id="GO:0000776">
    <property type="term" value="C:kinetochore"/>
    <property type="evidence" value="ECO:0007669"/>
    <property type="project" value="UniProtKB-KW"/>
</dbReference>
<protein>
    <recommendedName>
        <fullName evidence="13">Protein kinase domain-containing protein</fullName>
    </recommendedName>
</protein>
<evidence type="ECO:0000313" key="11">
    <source>
        <dbReference type="EMBL" id="KAH3681993.1"/>
    </source>
</evidence>
<dbReference type="SUPFAM" id="SSF56112">
    <property type="entry name" value="Protein kinase-like (PK-like)"/>
    <property type="match status" value="1"/>
</dbReference>
<dbReference type="InterPro" id="IPR013212">
    <property type="entry name" value="Mad3/Bub1_I"/>
</dbReference>
<organism evidence="11 12">
    <name type="scientific">Wickerhamomyces pijperi</name>
    <name type="common">Yeast</name>
    <name type="synonym">Pichia pijperi</name>
    <dbReference type="NCBI Taxonomy" id="599730"/>
    <lineage>
        <taxon>Eukaryota</taxon>
        <taxon>Fungi</taxon>
        <taxon>Dikarya</taxon>
        <taxon>Ascomycota</taxon>
        <taxon>Saccharomycotina</taxon>
        <taxon>Saccharomycetes</taxon>
        <taxon>Phaffomycetales</taxon>
        <taxon>Wickerhamomycetaceae</taxon>
        <taxon>Wickerhamomyces</taxon>
    </lineage>
</organism>
<dbReference type="Pfam" id="PF08311">
    <property type="entry name" value="Mad3_BUB1_I"/>
    <property type="match status" value="1"/>
</dbReference>
<evidence type="ECO:0000259" key="9">
    <source>
        <dbReference type="PROSITE" id="PS50011"/>
    </source>
</evidence>
<keyword evidence="6" id="KW-0137">Centromere</keyword>
<keyword evidence="3 7" id="KW-0547">Nucleotide-binding</keyword>
<dbReference type="FunFam" id="1.25.40.430:FF:000003">
    <property type="entry name" value="Checkpoint serine/threonine-protein kinase BUB1"/>
    <property type="match status" value="1"/>
</dbReference>
<proteinExistence type="predicted"/>
<dbReference type="PROSITE" id="PS51489">
    <property type="entry name" value="BUB1_N"/>
    <property type="match status" value="1"/>
</dbReference>
<reference evidence="11" key="1">
    <citation type="journal article" date="2021" name="Open Biol.">
        <title>Shared evolutionary footprints suggest mitochondrial oxidative damage underlies multiple complex I losses in fungi.</title>
        <authorList>
            <person name="Schikora-Tamarit M.A."/>
            <person name="Marcet-Houben M."/>
            <person name="Nosek J."/>
            <person name="Gabaldon T."/>
        </authorList>
    </citation>
    <scope>NUCLEOTIDE SEQUENCE</scope>
    <source>
        <strain evidence="11">CBS2887</strain>
    </source>
</reference>
<dbReference type="InterPro" id="IPR015661">
    <property type="entry name" value="Bub1/Mad3"/>
</dbReference>
<evidence type="ECO:0000259" key="10">
    <source>
        <dbReference type="PROSITE" id="PS51489"/>
    </source>
</evidence>
<evidence type="ECO:0000256" key="7">
    <source>
        <dbReference type="PROSITE-ProRule" id="PRU10141"/>
    </source>
</evidence>
<dbReference type="InterPro" id="IPR000719">
    <property type="entry name" value="Prot_kinase_dom"/>
</dbReference>
<dbReference type="PROSITE" id="PS50011">
    <property type="entry name" value="PROTEIN_KINASE_DOM"/>
    <property type="match status" value="1"/>
</dbReference>
<dbReference type="SMART" id="SM00220">
    <property type="entry name" value="S_TKc"/>
    <property type="match status" value="1"/>
</dbReference>
<accession>A0A9P8TJM0</accession>
<dbReference type="PROSITE" id="PS00107">
    <property type="entry name" value="PROTEIN_KINASE_ATP"/>
    <property type="match status" value="1"/>
</dbReference>
<dbReference type="Pfam" id="PF00069">
    <property type="entry name" value="Pkinase"/>
    <property type="match status" value="1"/>
</dbReference>
<gene>
    <name evidence="11" type="ORF">WICPIJ_007038</name>
</gene>
<dbReference type="GO" id="GO:0005634">
    <property type="term" value="C:nucleus"/>
    <property type="evidence" value="ECO:0007669"/>
    <property type="project" value="TreeGrafter"/>
</dbReference>
<dbReference type="SMART" id="SM00777">
    <property type="entry name" value="Mad3_BUB1_I"/>
    <property type="match status" value="1"/>
</dbReference>
<evidence type="ECO:0000313" key="12">
    <source>
        <dbReference type="Proteomes" id="UP000774326"/>
    </source>
</evidence>
<evidence type="ECO:0000256" key="8">
    <source>
        <dbReference type="SAM" id="MobiDB-lite"/>
    </source>
</evidence>
<dbReference type="EMBL" id="JAEUBG010004103">
    <property type="protein sequence ID" value="KAH3681993.1"/>
    <property type="molecule type" value="Genomic_DNA"/>
</dbReference>
<sequence length="948" mass="108665">MKVYKDAVDFDLIEADKENIQSLREGRSASALKQLLTSSSDEIKLRRVEERQQFEEALREIDELDDPLEPYLQYIKWTNENYPSGATAESGLMSLLERCCSQFQDTAYYKNDPRYLRVWLLYAKCSPTPRDTFIYLFRKEIGTKLALYYEDFANYLESMERYHQADDVFQEGIKQMARPIARLQKRYSEFLERYKRKKEQQAVILANEPKSPVFPARSALQLKSGIGGSSLGGLDIDDTTNKLRKKLEVFNDDKEQGNQGSAVFGKREGWDTLGSNNYRHKENRMDSKPWAGEVLTQQTGLSVKKSISKLAVFKDLEDNLDGPVYKIVCDPSKPRPEKIAVNEDLLYSNGRDDEMDLEMMLMAMKRLRVMNEQEHKDEEEIKDQFTTPTKRRPLQETNIDDDRTPETAKNSPVVAEFLTTPTVSPIPTQFNAVHRMETHPLKSPSVSLSLKNKRDQSPSLAHNKRKKILDETIHLGQSTFKADSPTKTFFTKAAENDIFSFFNQKIEADTVRPGSYQDGDEEEEDEDQQFMYDYTDHSQQPVSEPVNLEDYTEGITTTTAEPRKETEDTNTITSHIQTPIVNPADETLKNQLLELITPPLTQYDGFHCKFQNGRMNMCSTLKKSINLKQARSVFVNFQSDQSTYSLISLLGEGGYASVYLAESMNGDLCAIKAQKPASAWEFFILKQVELRLQQAGQPHEEVLKSIVKTNGLHLYEDESYLILEYLQKGTLLDIVNLCRSKGQQVDETLVIFLTAQLLQIIEALHGIGIIHGDLKPDNCMLRLQDLDAASAGNQLDFKPQSRGVKLIDFGRSIDMQSFPDGVQFSANWATDQQDCPEMREGRPWTYQADYYGVAGIIHTMLFGSFIETVKDPQTERYTIKNHFKRYMKSELWIPLFETLINSSLQNEGKLPINDHIKGHRQKLEKYLQDEKVQTHLLTALRGIETDLK</sequence>
<dbReference type="GO" id="GO:0032991">
    <property type="term" value="C:protein-containing complex"/>
    <property type="evidence" value="ECO:0007669"/>
    <property type="project" value="UniProtKB-ARBA"/>
</dbReference>
<evidence type="ECO:0000256" key="3">
    <source>
        <dbReference type="ARBA" id="ARBA00022741"/>
    </source>
</evidence>
<dbReference type="Gene3D" id="6.10.20.170">
    <property type="match status" value="1"/>
</dbReference>
<feature type="region of interest" description="Disordered" evidence="8">
    <location>
        <begin position="373"/>
        <end position="408"/>
    </location>
</feature>
<dbReference type="Proteomes" id="UP000774326">
    <property type="component" value="Unassembled WGS sequence"/>
</dbReference>
<evidence type="ECO:0000256" key="1">
    <source>
        <dbReference type="ARBA" id="ARBA00004629"/>
    </source>
</evidence>
<dbReference type="CDD" id="cd13981">
    <property type="entry name" value="STKc_Bub1_BubR1"/>
    <property type="match status" value="1"/>
</dbReference>
<dbReference type="GO" id="GO:0051754">
    <property type="term" value="P:meiotic sister chromatid cohesion, centromeric"/>
    <property type="evidence" value="ECO:0007669"/>
    <property type="project" value="TreeGrafter"/>
</dbReference>
<name>A0A9P8TJM0_WICPI</name>
<comment type="subcellular location">
    <subcellularLocation>
        <location evidence="1">Chromosome</location>
        <location evidence="1">Centromere</location>
        <location evidence="1">Kinetochore</location>
    </subcellularLocation>
</comment>
<feature type="region of interest" description="Disordered" evidence="8">
    <location>
        <begin position="442"/>
        <end position="461"/>
    </location>
</feature>
<dbReference type="GO" id="GO:0005524">
    <property type="term" value="F:ATP binding"/>
    <property type="evidence" value="ECO:0007669"/>
    <property type="project" value="UniProtKB-UniRule"/>
</dbReference>
<keyword evidence="12" id="KW-1185">Reference proteome</keyword>
<feature type="domain" description="Protein kinase" evidence="9">
    <location>
        <begin position="644"/>
        <end position="948"/>
    </location>
</feature>
<dbReference type="Pfam" id="PF08171">
    <property type="entry name" value="Mad3_BUB1_II"/>
    <property type="match status" value="1"/>
</dbReference>
<dbReference type="InterPro" id="IPR008271">
    <property type="entry name" value="Ser/Thr_kinase_AS"/>
</dbReference>
<dbReference type="AlphaFoldDB" id="A0A9P8TJM0"/>
<dbReference type="GO" id="GO:0004672">
    <property type="term" value="F:protein kinase activity"/>
    <property type="evidence" value="ECO:0007669"/>
    <property type="project" value="InterPro"/>
</dbReference>
<dbReference type="InterPro" id="IPR017441">
    <property type="entry name" value="Protein_kinase_ATP_BS"/>
</dbReference>
<evidence type="ECO:0000256" key="6">
    <source>
        <dbReference type="ARBA" id="ARBA00023328"/>
    </source>
</evidence>
<comment type="caution">
    <text evidence="11">The sequence shown here is derived from an EMBL/GenBank/DDBJ whole genome shotgun (WGS) entry which is preliminary data.</text>
</comment>
<evidence type="ECO:0000256" key="4">
    <source>
        <dbReference type="ARBA" id="ARBA00022838"/>
    </source>
</evidence>
<keyword evidence="4" id="KW-0995">Kinetochore</keyword>
<keyword evidence="5 7" id="KW-0067">ATP-binding</keyword>
<dbReference type="Gene3D" id="1.25.40.430">
    <property type="match status" value="1"/>
</dbReference>
<feature type="domain" description="BUB1 N-terminal" evidence="10">
    <location>
        <begin position="54"/>
        <end position="212"/>
    </location>
</feature>
<evidence type="ECO:0000256" key="5">
    <source>
        <dbReference type="ARBA" id="ARBA00022840"/>
    </source>
</evidence>
<dbReference type="OrthoDB" id="248495at2759"/>